<accession>A0A6B0U477</accession>
<feature type="compositionally biased region" description="Low complexity" evidence="1">
    <location>
        <begin position="32"/>
        <end position="59"/>
    </location>
</feature>
<protein>
    <submittedName>
        <fullName evidence="3">Putative secreted protein</fullName>
    </submittedName>
</protein>
<evidence type="ECO:0000256" key="1">
    <source>
        <dbReference type="SAM" id="MobiDB-lite"/>
    </source>
</evidence>
<dbReference type="EMBL" id="GIFC01001451">
    <property type="protein sequence ID" value="MXU83534.1"/>
    <property type="molecule type" value="Transcribed_RNA"/>
</dbReference>
<organism evidence="3">
    <name type="scientific">Ixodes ricinus</name>
    <name type="common">Common tick</name>
    <name type="synonym">Acarus ricinus</name>
    <dbReference type="NCBI Taxonomy" id="34613"/>
    <lineage>
        <taxon>Eukaryota</taxon>
        <taxon>Metazoa</taxon>
        <taxon>Ecdysozoa</taxon>
        <taxon>Arthropoda</taxon>
        <taxon>Chelicerata</taxon>
        <taxon>Arachnida</taxon>
        <taxon>Acari</taxon>
        <taxon>Parasitiformes</taxon>
        <taxon>Ixodida</taxon>
        <taxon>Ixodoidea</taxon>
        <taxon>Ixodidae</taxon>
        <taxon>Ixodinae</taxon>
        <taxon>Ixodes</taxon>
    </lineage>
</organism>
<evidence type="ECO:0000256" key="2">
    <source>
        <dbReference type="SAM" id="SignalP"/>
    </source>
</evidence>
<name>A0A6B0U477_IXORI</name>
<keyword evidence="2" id="KW-0732">Signal</keyword>
<feature type="signal peptide" evidence="2">
    <location>
        <begin position="1"/>
        <end position="19"/>
    </location>
</feature>
<evidence type="ECO:0000313" key="3">
    <source>
        <dbReference type="EMBL" id="MXU83534.1"/>
    </source>
</evidence>
<feature type="chain" id="PRO_5025361796" evidence="2">
    <location>
        <begin position="20"/>
        <end position="76"/>
    </location>
</feature>
<dbReference type="AlphaFoldDB" id="A0A6B0U477"/>
<proteinExistence type="predicted"/>
<reference evidence="3" key="1">
    <citation type="submission" date="2019-12" db="EMBL/GenBank/DDBJ databases">
        <title>An insight into the sialome of adult female Ixodes ricinus ticks feeding for 6 days.</title>
        <authorList>
            <person name="Perner J."/>
            <person name="Ribeiro J.M.C."/>
        </authorList>
    </citation>
    <scope>NUCLEOTIDE SEQUENCE</scope>
    <source>
        <strain evidence="3">Semi-engorged</strain>
        <tissue evidence="3">Salivary glands</tissue>
    </source>
</reference>
<feature type="region of interest" description="Disordered" evidence="1">
    <location>
        <begin position="14"/>
        <end position="76"/>
    </location>
</feature>
<sequence length="76" mass="7188">MAALLLRLGVVGVAPTSRSSDIPVAPPRTEDAGVSAAAGNSAAGKPAAATGAAAPPAAGTEGRTDAVLSGANTSYW</sequence>